<dbReference type="SUPFAM" id="SSF55729">
    <property type="entry name" value="Acyl-CoA N-acyltransferases (Nat)"/>
    <property type="match status" value="1"/>
</dbReference>
<keyword evidence="2" id="KW-0808">Transferase</keyword>
<gene>
    <name evidence="2" type="ORF">WMO63_05230</name>
</gene>
<dbReference type="InterPro" id="IPR016181">
    <property type="entry name" value="Acyl_CoA_acyltransferase"/>
</dbReference>
<dbReference type="GO" id="GO:0016740">
    <property type="term" value="F:transferase activity"/>
    <property type="evidence" value="ECO:0007669"/>
    <property type="project" value="UniProtKB-KW"/>
</dbReference>
<sequence>MFNIFVDQQIRLRLLEVKDSSELFQIVNQNRKYLREWLPWVDQITSPYQYQTIIPLWNKLFTEQTELNAGIFFNGKLVGMITLQQIDWGSRKASIGYFLAEDAQGHGIMTKSVAAMLNYAFYYLKLNRMEIQCGVRNIKSQAIPEKLAFTKEGIIRDGEFLYDHYHDLYSYSMLAREWAAKQ</sequence>
<dbReference type="PANTHER" id="PTHR43441:SF12">
    <property type="entry name" value="RIBOSOMAL N-ACETYLTRANSFERASE YDAF-RELATED"/>
    <property type="match status" value="1"/>
</dbReference>
<evidence type="ECO:0000313" key="2">
    <source>
        <dbReference type="EMBL" id="MEQ2465074.1"/>
    </source>
</evidence>
<organism evidence="2 3">
    <name type="scientific">Niallia hominis</name>
    <dbReference type="NCBI Taxonomy" id="3133173"/>
    <lineage>
        <taxon>Bacteria</taxon>
        <taxon>Bacillati</taxon>
        <taxon>Bacillota</taxon>
        <taxon>Bacilli</taxon>
        <taxon>Bacillales</taxon>
        <taxon>Bacillaceae</taxon>
        <taxon>Niallia</taxon>
    </lineage>
</organism>
<evidence type="ECO:0000259" key="1">
    <source>
        <dbReference type="PROSITE" id="PS51186"/>
    </source>
</evidence>
<evidence type="ECO:0000313" key="3">
    <source>
        <dbReference type="Proteomes" id="UP001465426"/>
    </source>
</evidence>
<dbReference type="Proteomes" id="UP001465426">
    <property type="component" value="Unassembled WGS sequence"/>
</dbReference>
<dbReference type="PANTHER" id="PTHR43441">
    <property type="entry name" value="RIBOSOMAL-PROTEIN-SERINE ACETYLTRANSFERASE"/>
    <property type="match status" value="1"/>
</dbReference>
<dbReference type="InterPro" id="IPR051908">
    <property type="entry name" value="Ribosomal_N-acetyltransferase"/>
</dbReference>
<dbReference type="Gene3D" id="3.40.630.30">
    <property type="match status" value="1"/>
</dbReference>
<dbReference type="PROSITE" id="PS51186">
    <property type="entry name" value="GNAT"/>
    <property type="match status" value="1"/>
</dbReference>
<dbReference type="RefSeq" id="WP_048718708.1">
    <property type="nucleotide sequence ID" value="NZ_JBBMFN010000007.1"/>
</dbReference>
<dbReference type="Pfam" id="PF13302">
    <property type="entry name" value="Acetyltransf_3"/>
    <property type="match status" value="1"/>
</dbReference>
<protein>
    <submittedName>
        <fullName evidence="2">GNAT family protein</fullName>
        <ecNumber evidence="2">2.-.-.-</ecNumber>
    </submittedName>
</protein>
<dbReference type="CDD" id="cd04301">
    <property type="entry name" value="NAT_SF"/>
    <property type="match status" value="1"/>
</dbReference>
<dbReference type="EC" id="2.-.-.-" evidence="2"/>
<dbReference type="EMBL" id="JBBMFN010000007">
    <property type="protein sequence ID" value="MEQ2465074.1"/>
    <property type="molecule type" value="Genomic_DNA"/>
</dbReference>
<feature type="domain" description="N-acetyltransferase" evidence="1">
    <location>
        <begin position="10"/>
        <end position="176"/>
    </location>
</feature>
<reference evidence="2 3" key="1">
    <citation type="submission" date="2024-03" db="EMBL/GenBank/DDBJ databases">
        <title>Human intestinal bacterial collection.</title>
        <authorList>
            <person name="Pauvert C."/>
            <person name="Hitch T.C.A."/>
            <person name="Clavel T."/>
        </authorList>
    </citation>
    <scope>NUCLEOTIDE SEQUENCE [LARGE SCALE GENOMIC DNA]</scope>
    <source>
        <strain evidence="2 3">CLA-SR-H024</strain>
    </source>
</reference>
<keyword evidence="3" id="KW-1185">Reference proteome</keyword>
<name>A0ABV1EVF6_9BACI</name>
<accession>A0ABV1EVF6</accession>
<proteinExistence type="predicted"/>
<comment type="caution">
    <text evidence="2">The sequence shown here is derived from an EMBL/GenBank/DDBJ whole genome shotgun (WGS) entry which is preliminary data.</text>
</comment>
<dbReference type="InterPro" id="IPR000182">
    <property type="entry name" value="GNAT_dom"/>
</dbReference>